<feature type="domain" description="Glycosyltransferase 2-like" evidence="1">
    <location>
        <begin position="65"/>
        <end position="172"/>
    </location>
</feature>
<dbReference type="OrthoDB" id="7284833at2"/>
<dbReference type="Gene3D" id="3.90.550.10">
    <property type="entry name" value="Spore Coat Polysaccharide Biosynthesis Protein SpsA, Chain A"/>
    <property type="match status" value="1"/>
</dbReference>
<feature type="domain" description="GT-D fold-like" evidence="2">
    <location>
        <begin position="697"/>
        <end position="781"/>
    </location>
</feature>
<dbReference type="InterPro" id="IPR029044">
    <property type="entry name" value="Nucleotide-diphossugar_trans"/>
</dbReference>
<dbReference type="Gene3D" id="1.25.40.10">
    <property type="entry name" value="Tetratricopeptide repeat domain"/>
    <property type="match status" value="1"/>
</dbReference>
<dbReference type="CDD" id="cd00761">
    <property type="entry name" value="Glyco_tranf_GTA_type"/>
    <property type="match status" value="1"/>
</dbReference>
<evidence type="ECO:0000259" key="2">
    <source>
        <dbReference type="Pfam" id="PF22882"/>
    </source>
</evidence>
<keyword evidence="4" id="KW-1185">Reference proteome</keyword>
<dbReference type="InterPro" id="IPR001173">
    <property type="entry name" value="Glyco_trans_2-like"/>
</dbReference>
<evidence type="ECO:0000313" key="4">
    <source>
        <dbReference type="Proteomes" id="UP000278222"/>
    </source>
</evidence>
<dbReference type="Pfam" id="PF22882">
    <property type="entry name" value="GT-D-like"/>
    <property type="match status" value="1"/>
</dbReference>
<sequence length="997" mass="107344">MTGAGTGPADPRHAFADRAPARVTTALGPAGPPMMLRFGRDLSNAIEADHRISCILVARGSRSLARLAIGAFQAQTWPHRELVIVDDGDEGLAGHIEDLADRRIHLVRPGRRGRPSDALLERGIAEALGPFICRWDEDCLHDPLRLELQFRALAMQRATACVLARRGEWEPDSDRLMVSAPQPLDPSLLCRRSAMAPGGDGPGGAARAAVSQHRVVHLDLPQMLLAIAPAGQDARAGRSALTPDVAGSMRCRLPLAAFAAALREPLPAPSAASIEGSAATAVQAMREGRFEDAFDSWSLVIGRDGGSPADHAGRIAAQSRFCRPQATHASWRDLADRFPTAPEGPYGLGRSHLAAGRDGAARRAFEMALARAADHLPSRIELAILRVDQGQDLQAEDELLRLAALAPAEPRIARALAIAAMGRLDWPLALQRWQKAWDDFGAPSAPQRIAVCLATMGRTDEAWAVIEGVPGAIWDKPTRIRIKCRIGRLLHDFGAVLAALEADLELATADDELRDMLIEAWTNARRADQAADLAARFGIGRDPRHQERAIQALIAADRSAEADRHLLALATPAALHRTSPRLLRRILAVQRRHEGPTAARRALDAIVSSDDVTRTMRLSALFEGEFEESRAALEEGRPLPPALSRDSATFASASAWRAEIPRSWPGDPLRRAWDALRIVRHRSAGCLLDVSTNLAQAMTVADRIARAIATGQPLSVVRLGDGEGNFLPYADGEEPQRRLDQANIQQLWWGRHRLGEDDLGAIEQALAAAVRVADIVGIPDEYRLALALGRPEAASGEARGLLAVVEQFAGYAPAPTGGALFGPRQIITGSNFNNALAAWGLWEPLLGRIGACAVVTGRPDLAAALTTRFGLRVERTFAVPPEAKYLPPSTPGQHHYRDVYARTLEALATVRPGQVVLVAAGILGKIYCARIREAGGIAIDVGSVADGWCGHVTRRIDESATYGWTEDLAAAFARRPDLDAAFPALRPATGYQPARRT</sequence>
<dbReference type="SUPFAM" id="SSF48452">
    <property type="entry name" value="TPR-like"/>
    <property type="match status" value="1"/>
</dbReference>
<accession>A0A3N1KS96</accession>
<comment type="caution">
    <text evidence="3">The sequence shown here is derived from an EMBL/GenBank/DDBJ whole genome shotgun (WGS) entry which is preliminary data.</text>
</comment>
<dbReference type="InterPro" id="IPR055171">
    <property type="entry name" value="GT-D-like"/>
</dbReference>
<reference evidence="3 4" key="1">
    <citation type="submission" date="2018-11" db="EMBL/GenBank/DDBJ databases">
        <title>Genomic Encyclopedia of Type Strains, Phase IV (KMG-IV): sequencing the most valuable type-strain genomes for metagenomic binning, comparative biology and taxonomic classification.</title>
        <authorList>
            <person name="Goeker M."/>
        </authorList>
    </citation>
    <scope>NUCLEOTIDE SEQUENCE [LARGE SCALE GENOMIC DNA]</scope>
    <source>
        <strain evidence="3 4">DSM 5900</strain>
    </source>
</reference>
<keyword evidence="3" id="KW-0808">Transferase</keyword>
<dbReference type="EMBL" id="RJKX01000018">
    <property type="protein sequence ID" value="ROP81158.1"/>
    <property type="molecule type" value="Genomic_DNA"/>
</dbReference>
<dbReference type="Proteomes" id="UP000278222">
    <property type="component" value="Unassembled WGS sequence"/>
</dbReference>
<evidence type="ECO:0000259" key="1">
    <source>
        <dbReference type="Pfam" id="PF00535"/>
    </source>
</evidence>
<dbReference type="InterPro" id="IPR011990">
    <property type="entry name" value="TPR-like_helical_dom_sf"/>
</dbReference>
<evidence type="ECO:0000313" key="3">
    <source>
        <dbReference type="EMBL" id="ROP81158.1"/>
    </source>
</evidence>
<organism evidence="3 4">
    <name type="scientific">Stella humosa</name>
    <dbReference type="NCBI Taxonomy" id="94"/>
    <lineage>
        <taxon>Bacteria</taxon>
        <taxon>Pseudomonadati</taxon>
        <taxon>Pseudomonadota</taxon>
        <taxon>Alphaproteobacteria</taxon>
        <taxon>Rhodospirillales</taxon>
        <taxon>Stellaceae</taxon>
        <taxon>Stella</taxon>
    </lineage>
</organism>
<gene>
    <name evidence="3" type="ORF">EDC65_5013</name>
</gene>
<protein>
    <submittedName>
        <fullName evidence="3">Glycosyl transferase family 2</fullName>
    </submittedName>
</protein>
<dbReference type="GO" id="GO:0016740">
    <property type="term" value="F:transferase activity"/>
    <property type="evidence" value="ECO:0007669"/>
    <property type="project" value="UniProtKB-KW"/>
</dbReference>
<name>A0A3N1KS96_9PROT</name>
<dbReference type="SUPFAM" id="SSF53448">
    <property type="entry name" value="Nucleotide-diphospho-sugar transferases"/>
    <property type="match status" value="1"/>
</dbReference>
<dbReference type="Pfam" id="PF00535">
    <property type="entry name" value="Glycos_transf_2"/>
    <property type="match status" value="1"/>
</dbReference>
<proteinExistence type="predicted"/>
<dbReference type="AlphaFoldDB" id="A0A3N1KS96"/>